<dbReference type="Proteomes" id="UP001597045">
    <property type="component" value="Unassembled WGS sequence"/>
</dbReference>
<dbReference type="EMBL" id="JBHTIS010001576">
    <property type="protein sequence ID" value="MFD1048405.1"/>
    <property type="molecule type" value="Genomic_DNA"/>
</dbReference>
<evidence type="ECO:0000313" key="1">
    <source>
        <dbReference type="EMBL" id="MFD1048405.1"/>
    </source>
</evidence>
<sequence>RFPGGDTPVAVAFCGNEYELFTEDGRMVTEVATRRSRPPLARGTVLTPHLPWWTNFRPRDENGSKALRAVTEETARALLTAENLPEAIRILLPEITDPELVRGLKGVVEHAAALAKKLKAYHDLAVTTPVPPAFTKLPDDADDADDAILRAALDGRWTHQPDTTTTVLPQIRQLAALTGESQTRDLPREDFWLSYLPHVGLTMLRAASQVTPEPHRKALAALLAAVVDNGLTGTTNTWHKADLTIPKKDPLNKHGVLPTAEGFVVLLALEWGG</sequence>
<feature type="non-terminal residue" evidence="1">
    <location>
        <position position="1"/>
    </location>
</feature>
<reference evidence="2" key="1">
    <citation type="journal article" date="2019" name="Int. J. Syst. Evol. Microbiol.">
        <title>The Global Catalogue of Microorganisms (GCM) 10K type strain sequencing project: providing services to taxonomists for standard genome sequencing and annotation.</title>
        <authorList>
            <consortium name="The Broad Institute Genomics Platform"/>
            <consortium name="The Broad Institute Genome Sequencing Center for Infectious Disease"/>
            <person name="Wu L."/>
            <person name="Ma J."/>
        </authorList>
    </citation>
    <scope>NUCLEOTIDE SEQUENCE [LARGE SCALE GENOMIC DNA]</scope>
    <source>
        <strain evidence="2">JCM 31486</strain>
    </source>
</reference>
<keyword evidence="2" id="KW-1185">Reference proteome</keyword>
<protein>
    <submittedName>
        <fullName evidence="1">Uncharacterized protein</fullName>
    </submittedName>
</protein>
<evidence type="ECO:0000313" key="2">
    <source>
        <dbReference type="Proteomes" id="UP001597045"/>
    </source>
</evidence>
<name>A0ABW3MCB8_9PSEU</name>
<accession>A0ABW3MCB8</accession>
<proteinExistence type="predicted"/>
<organism evidence="1 2">
    <name type="scientific">Kibdelosporangium lantanae</name>
    <dbReference type="NCBI Taxonomy" id="1497396"/>
    <lineage>
        <taxon>Bacteria</taxon>
        <taxon>Bacillati</taxon>
        <taxon>Actinomycetota</taxon>
        <taxon>Actinomycetes</taxon>
        <taxon>Pseudonocardiales</taxon>
        <taxon>Pseudonocardiaceae</taxon>
        <taxon>Kibdelosporangium</taxon>
    </lineage>
</organism>
<gene>
    <name evidence="1" type="ORF">ACFQ1S_24170</name>
</gene>
<comment type="caution">
    <text evidence="1">The sequence shown here is derived from an EMBL/GenBank/DDBJ whole genome shotgun (WGS) entry which is preliminary data.</text>
</comment>